<feature type="signal peptide" evidence="1">
    <location>
        <begin position="1"/>
        <end position="30"/>
    </location>
</feature>
<evidence type="ECO:0000313" key="2">
    <source>
        <dbReference type="EMBL" id="GIH04208.1"/>
    </source>
</evidence>
<sequence>MYFAHRPARRVLACVAVAALLLAAGCTGRATLPTAITSTSATLHAQTDCVADTTTNPCTGWFQYWAEGATTVLTTPRVTVNAKTGPIDFNQAVTGLTPDTLYHVQFCGFGDSNVAQPGLCIGQGGGGVVTSPGVQPDPANFSATQNFRTASATTTATVDIGRVMSTADTLANPIGRDGGHSIAYSSSQALWLFGDTGQRNGPPFLALGTAAAGPYTVGVAPDTLSELPRPPAPPQPGLTSPANFFPVVQGLVTPEDPPVACGSAGSASYAAAWISGGARIPGTGRALVIWAEICVTTGEKRPWPVERWRMADYDPATNRFRTFFTPFVANPMRAGLPETLRLGNPVFGNDGFLYFLGAKRNPDTIFAARVSADPAAWSDPASYRWWGSPDGGPAQWTTDHTSVVSLVTGVQPWGVYAADFSGVGGGRKLAMMVKDNYFDPAHFRLYTADSPLGPWTAGPAGRVPDHCRGGPFGCYAFNGHPELSTADTFVYSWFSPGDRLADGGHVRLGTIAW</sequence>
<proteinExistence type="predicted"/>
<organism evidence="2 3">
    <name type="scientific">Rhizocola hellebori</name>
    <dbReference type="NCBI Taxonomy" id="1392758"/>
    <lineage>
        <taxon>Bacteria</taxon>
        <taxon>Bacillati</taxon>
        <taxon>Actinomycetota</taxon>
        <taxon>Actinomycetes</taxon>
        <taxon>Micromonosporales</taxon>
        <taxon>Micromonosporaceae</taxon>
        <taxon>Rhizocola</taxon>
    </lineage>
</organism>
<dbReference type="RefSeq" id="WP_203908089.1">
    <property type="nucleotide sequence ID" value="NZ_BONY01000011.1"/>
</dbReference>
<dbReference type="Proteomes" id="UP000612899">
    <property type="component" value="Unassembled WGS sequence"/>
</dbReference>
<protein>
    <recommendedName>
        <fullName evidence="4">DUF4185 domain-containing protein</fullName>
    </recommendedName>
</protein>
<keyword evidence="3" id="KW-1185">Reference proteome</keyword>
<name>A0A8J3Q6K4_9ACTN</name>
<reference evidence="2" key="1">
    <citation type="submission" date="2021-01" db="EMBL/GenBank/DDBJ databases">
        <title>Whole genome shotgun sequence of Rhizocola hellebori NBRC 109834.</title>
        <authorList>
            <person name="Komaki H."/>
            <person name="Tamura T."/>
        </authorList>
    </citation>
    <scope>NUCLEOTIDE SEQUENCE</scope>
    <source>
        <strain evidence="2">NBRC 109834</strain>
    </source>
</reference>
<dbReference type="EMBL" id="BONY01000011">
    <property type="protein sequence ID" value="GIH04208.1"/>
    <property type="molecule type" value="Genomic_DNA"/>
</dbReference>
<evidence type="ECO:0000313" key="3">
    <source>
        <dbReference type="Proteomes" id="UP000612899"/>
    </source>
</evidence>
<dbReference type="PROSITE" id="PS51257">
    <property type="entry name" value="PROKAR_LIPOPROTEIN"/>
    <property type="match status" value="1"/>
</dbReference>
<feature type="chain" id="PRO_5039314734" description="DUF4185 domain-containing protein" evidence="1">
    <location>
        <begin position="31"/>
        <end position="513"/>
    </location>
</feature>
<comment type="caution">
    <text evidence="2">The sequence shown here is derived from an EMBL/GenBank/DDBJ whole genome shotgun (WGS) entry which is preliminary data.</text>
</comment>
<gene>
    <name evidence="2" type="ORF">Rhe02_22750</name>
</gene>
<evidence type="ECO:0008006" key="4">
    <source>
        <dbReference type="Google" id="ProtNLM"/>
    </source>
</evidence>
<keyword evidence="1" id="KW-0732">Signal</keyword>
<accession>A0A8J3Q6K4</accession>
<evidence type="ECO:0000256" key="1">
    <source>
        <dbReference type="SAM" id="SignalP"/>
    </source>
</evidence>
<dbReference type="AlphaFoldDB" id="A0A8J3Q6K4"/>